<organism evidence="1 2">
    <name type="scientific">Tegillarca granosa</name>
    <name type="common">Malaysian cockle</name>
    <name type="synonym">Anadara granosa</name>
    <dbReference type="NCBI Taxonomy" id="220873"/>
    <lineage>
        <taxon>Eukaryota</taxon>
        <taxon>Metazoa</taxon>
        <taxon>Spiralia</taxon>
        <taxon>Lophotrochozoa</taxon>
        <taxon>Mollusca</taxon>
        <taxon>Bivalvia</taxon>
        <taxon>Autobranchia</taxon>
        <taxon>Pteriomorphia</taxon>
        <taxon>Arcoida</taxon>
        <taxon>Arcoidea</taxon>
        <taxon>Arcidae</taxon>
        <taxon>Tegillarca</taxon>
    </lineage>
</organism>
<reference evidence="1 2" key="1">
    <citation type="submission" date="2022-12" db="EMBL/GenBank/DDBJ databases">
        <title>Chromosome-level genome of Tegillarca granosa.</title>
        <authorList>
            <person name="Kim J."/>
        </authorList>
    </citation>
    <scope>NUCLEOTIDE SEQUENCE [LARGE SCALE GENOMIC DNA]</scope>
    <source>
        <strain evidence="1">Teg-2019</strain>
        <tissue evidence="1">Adductor muscle</tissue>
    </source>
</reference>
<name>A0ABQ9FJC6_TEGGR</name>
<evidence type="ECO:0000313" key="2">
    <source>
        <dbReference type="Proteomes" id="UP001217089"/>
    </source>
</evidence>
<comment type="caution">
    <text evidence="1">The sequence shown here is derived from an EMBL/GenBank/DDBJ whole genome shotgun (WGS) entry which is preliminary data.</text>
</comment>
<sequence length="660" mass="77350">MHRNHNRDNCNVVPGYYLSCNVVPGYYLSCNVVPVYYLNYNVVPVYYLNYNVVPVYYLNYNVVPVYYLNYNVVPVYYLNYNVVPVYYLNYNVVPVYYLNYNVVPVYYLNYNVVPVYYLNYNVVPVYYLNYNVVPVYYLNYNVVPVYYLNYNVVPVYYLNYNVVPVYYQSYNVVPDYYLNYNVVSGYYQSYNVVSDYYLKYNVVSGYYQSYNVVPDYYLNYNVVSGYYQSYNVVSDYYLNYNVVSGYYQSYNVVSDYYLNYNVVSGYYQSYNVVPDYYLNYNVVSGYYQSYNVVSDYYLNYNVVSGYYQSYNVVPDYYLNYNVVSDKWFIQIPVVTSRNTRRHQNKKYPDVKQYQHQGESFFLQKYHGFVKKRNTSNLPLMILFTTSSSLAENSQIYSNTLKTWASMKPFIQPVIFTNITEMSVFANAAGWYTLPLPGCTCDGVPILREMFQTIFKFTHTDLAAYANSDILFNPGLIDSLIGLKDFLDRNNVPILMTGKRIDVFIDKIKDNIVANVAEVDKLLGEGVLSWDYAADYFVTNRKFPWSKVPDLVVGRALYDNWIIDFSRKKNVKVIDSTNTVNALHQTTKSNKPRTGNSMCNKELLIKLRLLPQYPIKFGQISCASHQTAFSFKNNVQILPKKFLTYECGQRDSPPGVPLALT</sequence>
<gene>
    <name evidence="1" type="ORF">KUTeg_005288</name>
</gene>
<proteinExistence type="predicted"/>
<evidence type="ECO:0000313" key="1">
    <source>
        <dbReference type="EMBL" id="KAJ8317384.1"/>
    </source>
</evidence>
<keyword evidence="2" id="KW-1185">Reference proteome</keyword>
<protein>
    <submittedName>
        <fullName evidence="1">Uncharacterized protein</fullName>
    </submittedName>
</protein>
<dbReference type="Proteomes" id="UP001217089">
    <property type="component" value="Unassembled WGS sequence"/>
</dbReference>
<dbReference type="EMBL" id="JARBDR010000246">
    <property type="protein sequence ID" value="KAJ8317384.1"/>
    <property type="molecule type" value="Genomic_DNA"/>
</dbReference>
<accession>A0ABQ9FJC6</accession>